<keyword evidence="2" id="KW-1185">Reference proteome</keyword>
<protein>
    <submittedName>
        <fullName evidence="1">Uncharacterized protein</fullName>
    </submittedName>
</protein>
<sequence>MPCSPPLPAEGKLRGHDKASNSHIRRDAIIPLRQVARRNHRTGFFPVLARVVYSRSVLALRLGFCYCPNVSALDLLIGRKLWLSRVGWPLCCKLNNGLHVGVLDDSSRLPPLSKRTLIGTSASVTVEKKHTHTHTY</sequence>
<name>A0A2A9PHY8_OPHUN</name>
<dbReference type="EMBL" id="LAZP02000123">
    <property type="protein sequence ID" value="PFH60532.1"/>
    <property type="molecule type" value="Genomic_DNA"/>
</dbReference>
<evidence type="ECO:0000313" key="2">
    <source>
        <dbReference type="Proteomes" id="UP000037136"/>
    </source>
</evidence>
<reference evidence="1 2" key="2">
    <citation type="journal article" date="2017" name="Sci. Rep.">
        <title>Ant-infecting Ophiocordyceps genomes reveal a high diversity of potential behavioral manipulation genes and a possible major role for enterotoxins.</title>
        <authorList>
            <person name="de Bekker C."/>
            <person name="Ohm R.A."/>
            <person name="Evans H.C."/>
            <person name="Brachmann A."/>
            <person name="Hughes D.P."/>
        </authorList>
    </citation>
    <scope>NUCLEOTIDE SEQUENCE [LARGE SCALE GENOMIC DNA]</scope>
    <source>
        <strain evidence="1 2">SC16a</strain>
    </source>
</reference>
<organism evidence="1 2">
    <name type="scientific">Ophiocordyceps unilateralis</name>
    <name type="common">Zombie-ant fungus</name>
    <name type="synonym">Torrubia unilateralis</name>
    <dbReference type="NCBI Taxonomy" id="268505"/>
    <lineage>
        <taxon>Eukaryota</taxon>
        <taxon>Fungi</taxon>
        <taxon>Dikarya</taxon>
        <taxon>Ascomycota</taxon>
        <taxon>Pezizomycotina</taxon>
        <taxon>Sordariomycetes</taxon>
        <taxon>Hypocreomycetidae</taxon>
        <taxon>Hypocreales</taxon>
        <taxon>Ophiocordycipitaceae</taxon>
        <taxon>Ophiocordyceps</taxon>
    </lineage>
</organism>
<proteinExistence type="predicted"/>
<reference evidence="1 2" key="1">
    <citation type="journal article" date="2015" name="BMC Genomics">
        <title>Gene expression during zombie ant biting behavior reflects the complexity underlying fungal parasitic behavioral manipulation.</title>
        <authorList>
            <person name="de Bekker C."/>
            <person name="Ohm R.A."/>
            <person name="Loreto R.G."/>
            <person name="Sebastian A."/>
            <person name="Albert I."/>
            <person name="Merrow M."/>
            <person name="Brachmann A."/>
            <person name="Hughes D.P."/>
        </authorList>
    </citation>
    <scope>NUCLEOTIDE SEQUENCE [LARGE SCALE GENOMIC DNA]</scope>
    <source>
        <strain evidence="1 2">SC16a</strain>
    </source>
</reference>
<evidence type="ECO:0000313" key="1">
    <source>
        <dbReference type="EMBL" id="PFH60532.1"/>
    </source>
</evidence>
<comment type="caution">
    <text evidence="1">The sequence shown here is derived from an EMBL/GenBank/DDBJ whole genome shotgun (WGS) entry which is preliminary data.</text>
</comment>
<dbReference type="AlphaFoldDB" id="A0A2A9PHY8"/>
<dbReference type="Proteomes" id="UP000037136">
    <property type="component" value="Unassembled WGS sequence"/>
</dbReference>
<gene>
    <name evidence="1" type="ORF">XA68_10812</name>
</gene>
<accession>A0A2A9PHY8</accession>